<accession>A0A9P4P5G0</accession>
<name>A0A9P4P5G0_9PLEO</name>
<evidence type="ECO:0000256" key="1">
    <source>
        <dbReference type="SAM" id="MobiDB-lite"/>
    </source>
</evidence>
<feature type="compositionally biased region" description="Polar residues" evidence="1">
    <location>
        <begin position="278"/>
        <end position="297"/>
    </location>
</feature>
<keyword evidence="3" id="KW-1185">Reference proteome</keyword>
<dbReference type="AlphaFoldDB" id="A0A9P4P5G0"/>
<reference evidence="2" key="1">
    <citation type="journal article" date="2020" name="Stud. Mycol.">
        <title>101 Dothideomycetes genomes: a test case for predicting lifestyles and emergence of pathogens.</title>
        <authorList>
            <person name="Haridas S."/>
            <person name="Albert R."/>
            <person name="Binder M."/>
            <person name="Bloem J."/>
            <person name="Labutti K."/>
            <person name="Salamov A."/>
            <person name="Andreopoulos B."/>
            <person name="Baker S."/>
            <person name="Barry K."/>
            <person name="Bills G."/>
            <person name="Bluhm B."/>
            <person name="Cannon C."/>
            <person name="Castanera R."/>
            <person name="Culley D."/>
            <person name="Daum C."/>
            <person name="Ezra D."/>
            <person name="Gonzalez J."/>
            <person name="Henrissat B."/>
            <person name="Kuo A."/>
            <person name="Liang C."/>
            <person name="Lipzen A."/>
            <person name="Lutzoni F."/>
            <person name="Magnuson J."/>
            <person name="Mondo S."/>
            <person name="Nolan M."/>
            <person name="Ohm R."/>
            <person name="Pangilinan J."/>
            <person name="Park H.-J."/>
            <person name="Ramirez L."/>
            <person name="Alfaro M."/>
            <person name="Sun H."/>
            <person name="Tritt A."/>
            <person name="Yoshinaga Y."/>
            <person name="Zwiers L.-H."/>
            <person name="Turgeon B."/>
            <person name="Goodwin S."/>
            <person name="Spatafora J."/>
            <person name="Crous P."/>
            <person name="Grigoriev I."/>
        </authorList>
    </citation>
    <scope>NUCLEOTIDE SEQUENCE</scope>
    <source>
        <strain evidence="2">CBS 690.94</strain>
    </source>
</reference>
<evidence type="ECO:0000313" key="2">
    <source>
        <dbReference type="EMBL" id="KAF2437657.1"/>
    </source>
</evidence>
<proteinExistence type="predicted"/>
<gene>
    <name evidence="2" type="ORF">P171DRAFT_449861</name>
</gene>
<feature type="compositionally biased region" description="Polar residues" evidence="1">
    <location>
        <begin position="228"/>
        <end position="238"/>
    </location>
</feature>
<feature type="region of interest" description="Disordered" evidence="1">
    <location>
        <begin position="326"/>
        <end position="345"/>
    </location>
</feature>
<comment type="caution">
    <text evidence="2">The sequence shown here is derived from an EMBL/GenBank/DDBJ whole genome shotgun (WGS) entry which is preliminary data.</text>
</comment>
<sequence length="345" mass="37788">MFVVTPVAMAHPYSCPLTFTFDMEDHILAPLRDDQKIDFMWRTAIALTHKRAFVVVFYGRDGHEGKVCDEVKISDGLSYNNIKQWTSNSLVLSGTSTSLLFQTMIALSNKIPFYNRGLTKNSIGRLVVYHMQKGVGKMPSMSASVITYKMLHMFISMWLSVSEAYANAPPSLPIALYSQFHNAVAGKGTRCEGWDVGGPPKKKSRFGAAMKDRAVSTGDTGSRAGFNAPQTPANPVTGFSVSGRIVGSVAKEPKWSSEEPQAIKNKRALEHRGERQVQDPQQTYVRKNPNGTITGHSPKSVPERVHACDRGCEGRLGVAAGHVLERHHRGQEQGLDVEPMGGSGT</sequence>
<dbReference type="OrthoDB" id="3937782at2759"/>
<dbReference type="EMBL" id="MU001515">
    <property type="protein sequence ID" value="KAF2437657.1"/>
    <property type="molecule type" value="Genomic_DNA"/>
</dbReference>
<dbReference type="Proteomes" id="UP000799764">
    <property type="component" value="Unassembled WGS sequence"/>
</dbReference>
<evidence type="ECO:0000313" key="3">
    <source>
        <dbReference type="Proteomes" id="UP000799764"/>
    </source>
</evidence>
<protein>
    <submittedName>
        <fullName evidence="2">Uncharacterized protein</fullName>
    </submittedName>
</protein>
<feature type="region of interest" description="Disordered" evidence="1">
    <location>
        <begin position="215"/>
        <end position="238"/>
    </location>
</feature>
<organism evidence="2 3">
    <name type="scientific">Karstenula rhodostoma CBS 690.94</name>
    <dbReference type="NCBI Taxonomy" id="1392251"/>
    <lineage>
        <taxon>Eukaryota</taxon>
        <taxon>Fungi</taxon>
        <taxon>Dikarya</taxon>
        <taxon>Ascomycota</taxon>
        <taxon>Pezizomycotina</taxon>
        <taxon>Dothideomycetes</taxon>
        <taxon>Pleosporomycetidae</taxon>
        <taxon>Pleosporales</taxon>
        <taxon>Massarineae</taxon>
        <taxon>Didymosphaeriaceae</taxon>
        <taxon>Karstenula</taxon>
    </lineage>
</organism>
<feature type="region of interest" description="Disordered" evidence="1">
    <location>
        <begin position="270"/>
        <end position="302"/>
    </location>
</feature>